<keyword evidence="1" id="KW-0812">Transmembrane</keyword>
<protein>
    <submittedName>
        <fullName evidence="3">Uncharacterized protein LOC111016884</fullName>
    </submittedName>
</protein>
<reference evidence="3" key="1">
    <citation type="submission" date="2025-08" db="UniProtKB">
        <authorList>
            <consortium name="RefSeq"/>
        </authorList>
    </citation>
    <scope>IDENTIFICATION</scope>
    <source>
        <strain evidence="3">OHB3-1</strain>
    </source>
</reference>
<dbReference type="KEGG" id="mcha:111016884"/>
<keyword evidence="2" id="KW-1185">Reference proteome</keyword>
<dbReference type="GeneID" id="111016884"/>
<gene>
    <name evidence="3" type="primary">LOC111016884</name>
</gene>
<evidence type="ECO:0000313" key="2">
    <source>
        <dbReference type="Proteomes" id="UP000504603"/>
    </source>
</evidence>
<feature type="transmembrane region" description="Helical" evidence="1">
    <location>
        <begin position="59"/>
        <end position="86"/>
    </location>
</feature>
<sequence length="241" mass="25956">MKSKLSRQRTSSLAQQSNTSLLRSSQLRILSRLASSLLQLFEVLSASTNRSYYGSSTTIFAFPFLLSWAPSFFFSFSAFSFTFFFFSAGCLDKAFLFLGDFLVGTGAASSSCSLWNSSFSSSIPYVLLAPLGSSTLSKPINIRSFSDRVHTNSSTTCRVSGEKVGASSSFLSSSSASSFTTGCSFVRISSSGVTRSSSTMGSGGSFTLAGFCLLFAGLFFFGEECWVLCLKLVVVRVETYE</sequence>
<evidence type="ECO:0000313" key="3">
    <source>
        <dbReference type="RefSeq" id="XP_022148130.1"/>
    </source>
</evidence>
<feature type="transmembrane region" description="Helical" evidence="1">
    <location>
        <begin position="205"/>
        <end position="222"/>
    </location>
</feature>
<name>A0A6J1D229_MOMCH</name>
<evidence type="ECO:0000256" key="1">
    <source>
        <dbReference type="SAM" id="Phobius"/>
    </source>
</evidence>
<keyword evidence="1" id="KW-0472">Membrane</keyword>
<dbReference type="AlphaFoldDB" id="A0A6J1D229"/>
<dbReference type="RefSeq" id="XP_022148130.1">
    <property type="nucleotide sequence ID" value="XM_022292438.1"/>
</dbReference>
<organism evidence="2 3">
    <name type="scientific">Momordica charantia</name>
    <name type="common">Bitter gourd</name>
    <name type="synonym">Balsam pear</name>
    <dbReference type="NCBI Taxonomy" id="3673"/>
    <lineage>
        <taxon>Eukaryota</taxon>
        <taxon>Viridiplantae</taxon>
        <taxon>Streptophyta</taxon>
        <taxon>Embryophyta</taxon>
        <taxon>Tracheophyta</taxon>
        <taxon>Spermatophyta</taxon>
        <taxon>Magnoliopsida</taxon>
        <taxon>eudicotyledons</taxon>
        <taxon>Gunneridae</taxon>
        <taxon>Pentapetalae</taxon>
        <taxon>rosids</taxon>
        <taxon>fabids</taxon>
        <taxon>Cucurbitales</taxon>
        <taxon>Cucurbitaceae</taxon>
        <taxon>Momordiceae</taxon>
        <taxon>Momordica</taxon>
    </lineage>
</organism>
<proteinExistence type="predicted"/>
<accession>A0A6J1D229</accession>
<keyword evidence="1" id="KW-1133">Transmembrane helix</keyword>
<dbReference type="Proteomes" id="UP000504603">
    <property type="component" value="Unplaced"/>
</dbReference>